<proteinExistence type="predicted"/>
<reference evidence="2" key="1">
    <citation type="submission" date="2015-03" db="EMBL/GenBank/DDBJ databases">
        <title>MIGS Cultured Bacterial/Archaeal sample from Brevibacillus laterosporus.</title>
        <authorList>
            <person name="Zeng D."/>
            <person name="Zhu L."/>
            <person name="Dong G."/>
            <person name="Ye W."/>
            <person name="Ren D."/>
            <person name="Wu L."/>
            <person name="Xu J."/>
            <person name="Li G."/>
            <person name="Guo L."/>
        </authorList>
    </citation>
    <scope>NUCLEOTIDE SEQUENCE</scope>
    <source>
        <strain evidence="2">B9</strain>
    </source>
</reference>
<organism evidence="2">
    <name type="scientific">Brevibacillus laterosporus</name>
    <name type="common">Bacillus laterosporus</name>
    <dbReference type="NCBI Taxonomy" id="1465"/>
    <lineage>
        <taxon>Bacteria</taxon>
        <taxon>Bacillati</taxon>
        <taxon>Bacillota</taxon>
        <taxon>Bacilli</taxon>
        <taxon>Bacillales</taxon>
        <taxon>Paenibacillaceae</taxon>
        <taxon>Brevibacillus</taxon>
    </lineage>
</organism>
<accession>A0A0F7EF68</accession>
<dbReference type="AlphaFoldDB" id="A0A0F7EF68"/>
<name>A0A0F7EF68_BRELA</name>
<evidence type="ECO:0000256" key="1">
    <source>
        <dbReference type="SAM" id="MobiDB-lite"/>
    </source>
</evidence>
<dbReference type="RefSeq" id="WP_035292351.1">
    <property type="nucleotide sequence ID" value="NZ_CP011074.1"/>
</dbReference>
<sequence>MFVRFKGTNNSLQAYGYRFEKDKLVNVEDSEVLEKLKERDDFELVEPKKEKTTTRRKSEGVTDADTKESKRAE</sequence>
<feature type="region of interest" description="Disordered" evidence="1">
    <location>
        <begin position="43"/>
        <end position="73"/>
    </location>
</feature>
<protein>
    <submittedName>
        <fullName evidence="2">Uncharacterized protein</fullName>
    </submittedName>
</protein>
<gene>
    <name evidence="2" type="ORF">EX87_02350</name>
</gene>
<evidence type="ECO:0000313" key="2">
    <source>
        <dbReference type="EMBL" id="AKF92648.1"/>
    </source>
</evidence>
<dbReference type="EMBL" id="CP011074">
    <property type="protein sequence ID" value="AKF92648.1"/>
    <property type="molecule type" value="Genomic_DNA"/>
</dbReference>